<evidence type="ECO:0000313" key="5">
    <source>
        <dbReference type="EMBL" id="MFC6770301.1"/>
    </source>
</evidence>
<dbReference type="Pfam" id="PF00352">
    <property type="entry name" value="TBP"/>
    <property type="match status" value="1"/>
</dbReference>
<dbReference type="InterPro" id="IPR012295">
    <property type="entry name" value="TBP_dom_sf"/>
</dbReference>
<reference evidence="5 6" key="1">
    <citation type="journal article" date="2019" name="Int. J. Syst. Evol. Microbiol.">
        <title>The Global Catalogue of Microorganisms (GCM) 10K type strain sequencing project: providing services to taxonomists for standard genome sequencing and annotation.</title>
        <authorList>
            <consortium name="The Broad Institute Genomics Platform"/>
            <consortium name="The Broad Institute Genome Sequencing Center for Infectious Disease"/>
            <person name="Wu L."/>
            <person name="Ma J."/>
        </authorList>
    </citation>
    <scope>NUCLEOTIDE SEQUENCE [LARGE SCALE GENOMIC DNA]</scope>
    <source>
        <strain evidence="5 6">PJ61</strain>
    </source>
</reference>
<dbReference type="GO" id="GO:0003677">
    <property type="term" value="F:DNA binding"/>
    <property type="evidence" value="ECO:0007669"/>
    <property type="project" value="UniProtKB-KW"/>
</dbReference>
<comment type="caution">
    <text evidence="5">The sequence shown here is derived from an EMBL/GenBank/DDBJ whole genome shotgun (WGS) entry which is preliminary data.</text>
</comment>
<gene>
    <name evidence="5" type="ORF">ACFQDD_01965</name>
</gene>
<proteinExistence type="inferred from homology"/>
<accession>A0ABD5T282</accession>
<keyword evidence="6" id="KW-1185">Reference proteome</keyword>
<keyword evidence="3" id="KW-0238">DNA-binding</keyword>
<evidence type="ECO:0000256" key="4">
    <source>
        <dbReference type="ARBA" id="ARBA00023163"/>
    </source>
</evidence>
<dbReference type="AlphaFoldDB" id="A0ABD5T282"/>
<sequence length="166" mass="18180">MDPPQPAVDFLSSIATDVTAPEIPFGEWYAYDSIDADRTDDIRDYPGVWETDLELPHELRELSNDDHVLVREVDGPVNLNALALGIGLDTAQYRPERFSGLVYRGSPATTVIYGDHLCFAVGKTEQECTTAVESLIDEIDRVGLGDEIGFSDEGESGQVEAFLSSP</sequence>
<dbReference type="EMBL" id="JBHSWT010000043">
    <property type="protein sequence ID" value="MFC6770301.1"/>
    <property type="molecule type" value="Genomic_DNA"/>
</dbReference>
<keyword evidence="4" id="KW-0804">Transcription</keyword>
<keyword evidence="2" id="KW-0677">Repeat</keyword>
<evidence type="ECO:0000256" key="1">
    <source>
        <dbReference type="ARBA" id="ARBA00005560"/>
    </source>
</evidence>
<dbReference type="SUPFAM" id="SSF55945">
    <property type="entry name" value="TATA-box binding protein-like"/>
    <property type="match status" value="1"/>
</dbReference>
<dbReference type="InterPro" id="IPR000814">
    <property type="entry name" value="TBP"/>
</dbReference>
<evidence type="ECO:0000256" key="2">
    <source>
        <dbReference type="ARBA" id="ARBA00022737"/>
    </source>
</evidence>
<organism evidence="5 6">
    <name type="scientific">Halorubrum pallidum</name>
    <dbReference type="NCBI Taxonomy" id="1526114"/>
    <lineage>
        <taxon>Archaea</taxon>
        <taxon>Methanobacteriati</taxon>
        <taxon>Methanobacteriota</taxon>
        <taxon>Stenosarchaea group</taxon>
        <taxon>Halobacteria</taxon>
        <taxon>Halobacteriales</taxon>
        <taxon>Haloferacaceae</taxon>
        <taxon>Halorubrum</taxon>
    </lineage>
</organism>
<evidence type="ECO:0000313" key="6">
    <source>
        <dbReference type="Proteomes" id="UP001596274"/>
    </source>
</evidence>
<protein>
    <submittedName>
        <fullName evidence="5">Uncharacterized protein</fullName>
    </submittedName>
</protein>
<comment type="similarity">
    <text evidence="1">Belongs to the TBP family.</text>
</comment>
<dbReference type="Gene3D" id="3.30.310.10">
    <property type="entry name" value="TATA-Binding Protein"/>
    <property type="match status" value="1"/>
</dbReference>
<evidence type="ECO:0000256" key="3">
    <source>
        <dbReference type="ARBA" id="ARBA00023125"/>
    </source>
</evidence>
<dbReference type="Proteomes" id="UP001596274">
    <property type="component" value="Unassembled WGS sequence"/>
</dbReference>
<name>A0ABD5T282_9EURY</name>